<protein>
    <submittedName>
        <fullName evidence="1">Uncharacterized protein</fullName>
    </submittedName>
</protein>
<comment type="caution">
    <text evidence="1">The sequence shown here is derived from an EMBL/GenBank/DDBJ whole genome shotgun (WGS) entry which is preliminary data.</text>
</comment>
<gene>
    <name evidence="1" type="ORF">LY79DRAFT_76447</name>
</gene>
<proteinExistence type="predicted"/>
<dbReference type="EMBL" id="JAHLJV010000013">
    <property type="protein sequence ID" value="KAK1596053.1"/>
    <property type="molecule type" value="Genomic_DNA"/>
</dbReference>
<evidence type="ECO:0000313" key="1">
    <source>
        <dbReference type="EMBL" id="KAK1596053.1"/>
    </source>
</evidence>
<sequence>MLLLLGKITYIQASHPSSLLAVLSFSGFILSVSPLYCANVERPSKSRLGFFFSFARRSSELVVIGAMLPLRNPRNKVLFDFVVYPNAA</sequence>
<name>A0AAD8Q6B4_9PEZI</name>
<dbReference type="GeneID" id="85449356"/>
<dbReference type="RefSeq" id="XP_060416972.1">
    <property type="nucleotide sequence ID" value="XM_060565116.1"/>
</dbReference>
<organism evidence="1 2">
    <name type="scientific">Colletotrichum navitas</name>
    <dbReference type="NCBI Taxonomy" id="681940"/>
    <lineage>
        <taxon>Eukaryota</taxon>
        <taxon>Fungi</taxon>
        <taxon>Dikarya</taxon>
        <taxon>Ascomycota</taxon>
        <taxon>Pezizomycotina</taxon>
        <taxon>Sordariomycetes</taxon>
        <taxon>Hypocreomycetidae</taxon>
        <taxon>Glomerellales</taxon>
        <taxon>Glomerellaceae</taxon>
        <taxon>Colletotrichum</taxon>
        <taxon>Colletotrichum graminicola species complex</taxon>
    </lineage>
</organism>
<evidence type="ECO:0000313" key="2">
    <source>
        <dbReference type="Proteomes" id="UP001230504"/>
    </source>
</evidence>
<accession>A0AAD8Q6B4</accession>
<reference evidence="1" key="1">
    <citation type="submission" date="2021-06" db="EMBL/GenBank/DDBJ databases">
        <title>Comparative genomics, transcriptomics and evolutionary studies reveal genomic signatures of adaptation to plant cell wall in hemibiotrophic fungi.</title>
        <authorList>
            <consortium name="DOE Joint Genome Institute"/>
            <person name="Baroncelli R."/>
            <person name="Diaz J.F."/>
            <person name="Benocci T."/>
            <person name="Peng M."/>
            <person name="Battaglia E."/>
            <person name="Haridas S."/>
            <person name="Andreopoulos W."/>
            <person name="Labutti K."/>
            <person name="Pangilinan J."/>
            <person name="Floch G.L."/>
            <person name="Makela M.R."/>
            <person name="Henrissat B."/>
            <person name="Grigoriev I.V."/>
            <person name="Crouch J.A."/>
            <person name="De Vries R.P."/>
            <person name="Sukno S.A."/>
            <person name="Thon M.R."/>
        </authorList>
    </citation>
    <scope>NUCLEOTIDE SEQUENCE</scope>
    <source>
        <strain evidence="1">CBS 125086</strain>
    </source>
</reference>
<dbReference type="AlphaFoldDB" id="A0AAD8Q6B4"/>
<keyword evidence="2" id="KW-1185">Reference proteome</keyword>
<dbReference type="Proteomes" id="UP001230504">
    <property type="component" value="Unassembled WGS sequence"/>
</dbReference>